<name>A0A1A8X8I9_PLAOA</name>
<evidence type="ECO:0000313" key="4">
    <source>
        <dbReference type="Proteomes" id="UP000078546"/>
    </source>
</evidence>
<dbReference type="InterPro" id="IPR008780">
    <property type="entry name" value="Plasmodium_Vir"/>
</dbReference>
<accession>A0A1A8X8I9</accession>
<dbReference type="EMBL" id="FLQV01001729">
    <property type="protein sequence ID" value="SBT00132.1"/>
    <property type="molecule type" value="Genomic_DNA"/>
</dbReference>
<evidence type="ECO:0000313" key="3">
    <source>
        <dbReference type="EMBL" id="SBT00132.1"/>
    </source>
</evidence>
<gene>
    <name evidence="3" type="ORF">POVCU1_057790</name>
    <name evidence="2" type="ORF">POVCU2_0013900</name>
</gene>
<reference evidence="3" key="2">
    <citation type="submission" date="2016-05" db="EMBL/GenBank/DDBJ databases">
        <authorList>
            <person name="Lavstsen T."/>
            <person name="Jespersen J.S."/>
        </authorList>
    </citation>
    <scope>NUCLEOTIDE SEQUENCE [LARGE SCALE GENOMIC DNA]</scope>
</reference>
<sequence length="350" mass="41502">MSGQYEFLKNLPPHKFYEILNEDRDAESYYSECQIISSAYPNNDDILKLCGKLMRNINKLYKWTNEHILHSERCIYLNYWIYYEATNNREILEGSIYDSDVITYLFYPWNTFNNRVSKDNICIQEKYRIKRDEFLMKKKSYDDLQNYKSIKDIVNKRTSDKNNDYFSYITENEYLYSEIQNECSCTDSSDFCIEFHKYNRDNDKKQFCSLECDSEMTSFFPSTKVNRVCPLPQPALQPLPEPLHQQRESETEAFTGSMDVRDDISSPPISTYTLTISLLTSIIGIFPLLYISYKFTPFGPWLRRMISHKKIISDYADDESNENLPYSSETMHITSKDTSYNITHHSLINF</sequence>
<evidence type="ECO:0000256" key="1">
    <source>
        <dbReference type="SAM" id="Phobius"/>
    </source>
</evidence>
<keyword evidence="1" id="KW-0472">Membrane</keyword>
<reference evidence="4 5" key="1">
    <citation type="submission" date="2016-05" db="EMBL/GenBank/DDBJ databases">
        <authorList>
            <person name="Naeem Raeece"/>
        </authorList>
    </citation>
    <scope>NUCLEOTIDE SEQUENCE [LARGE SCALE GENOMIC DNA]</scope>
</reference>
<protein>
    <submittedName>
        <fullName evidence="3">PIR Superfamily Protein</fullName>
    </submittedName>
</protein>
<dbReference type="EMBL" id="FLQU01000197">
    <property type="protein sequence ID" value="SBS82107.1"/>
    <property type="molecule type" value="Genomic_DNA"/>
</dbReference>
<dbReference type="Pfam" id="PF05795">
    <property type="entry name" value="Plasmodium_Vir"/>
    <property type="match status" value="2"/>
</dbReference>
<keyword evidence="1" id="KW-1133">Transmembrane helix</keyword>
<dbReference type="Proteomes" id="UP000078546">
    <property type="component" value="Unassembled WGS sequence"/>
</dbReference>
<evidence type="ECO:0000313" key="5">
    <source>
        <dbReference type="Proteomes" id="UP000078560"/>
    </source>
</evidence>
<evidence type="ECO:0000313" key="2">
    <source>
        <dbReference type="EMBL" id="SBS82107.1"/>
    </source>
</evidence>
<keyword evidence="1" id="KW-0812">Transmembrane</keyword>
<dbReference type="Proteomes" id="UP000078560">
    <property type="component" value="Unassembled WGS sequence"/>
</dbReference>
<proteinExistence type="predicted"/>
<feature type="transmembrane region" description="Helical" evidence="1">
    <location>
        <begin position="272"/>
        <end position="293"/>
    </location>
</feature>
<dbReference type="AlphaFoldDB" id="A0A1A8X8I9"/>
<organism evidence="3 4">
    <name type="scientific">Plasmodium ovale curtisi</name>
    <dbReference type="NCBI Taxonomy" id="864141"/>
    <lineage>
        <taxon>Eukaryota</taxon>
        <taxon>Sar</taxon>
        <taxon>Alveolata</taxon>
        <taxon>Apicomplexa</taxon>
        <taxon>Aconoidasida</taxon>
        <taxon>Haemosporida</taxon>
        <taxon>Plasmodiidae</taxon>
        <taxon>Plasmodium</taxon>
        <taxon>Plasmodium (Plasmodium)</taxon>
    </lineage>
</organism>